<keyword evidence="1" id="KW-1133">Transmembrane helix</keyword>
<organism evidence="2 3">
    <name type="scientific">Bifidobacterium psychraerophilum</name>
    <dbReference type="NCBI Taxonomy" id="218140"/>
    <lineage>
        <taxon>Bacteria</taxon>
        <taxon>Bacillati</taxon>
        <taxon>Actinomycetota</taxon>
        <taxon>Actinomycetes</taxon>
        <taxon>Bifidobacteriales</taxon>
        <taxon>Bifidobacteriaceae</taxon>
        <taxon>Bifidobacterium</taxon>
    </lineage>
</organism>
<keyword evidence="1" id="KW-0472">Membrane</keyword>
<keyword evidence="1" id="KW-0812">Transmembrane</keyword>
<comment type="caution">
    <text evidence="2">The sequence shown here is derived from an EMBL/GenBank/DDBJ whole genome shotgun (WGS) entry which is preliminary data.</text>
</comment>
<sequence length="105" mass="11536">MDSLVAHVLAWVATTALGALAGFLVSLLRRQFGREKALAKGMSVLLRGRLVDIHRRYVVEGKPCTVDVKEEADEVYAAYHGLGGNGTGTHLHDEIMEAHISRKRQ</sequence>
<reference evidence="2 3" key="1">
    <citation type="submission" date="2014-03" db="EMBL/GenBank/DDBJ databases">
        <title>Genomics of Bifidobacteria.</title>
        <authorList>
            <person name="Ventura M."/>
            <person name="Milani C."/>
            <person name="Lugli G.A."/>
        </authorList>
    </citation>
    <scope>NUCLEOTIDE SEQUENCE [LARGE SCALE GENOMIC DNA]</scope>
    <source>
        <strain evidence="2 3">LMG 21775</strain>
    </source>
</reference>
<dbReference type="OrthoDB" id="3182403at2"/>
<evidence type="ECO:0008006" key="4">
    <source>
        <dbReference type="Google" id="ProtNLM"/>
    </source>
</evidence>
<evidence type="ECO:0000313" key="2">
    <source>
        <dbReference type="EMBL" id="KFI82100.1"/>
    </source>
</evidence>
<protein>
    <recommendedName>
        <fullName evidence="4">Phage minor structural protein</fullName>
    </recommendedName>
</protein>
<dbReference type="Proteomes" id="UP000029050">
    <property type="component" value="Unassembled WGS sequence"/>
</dbReference>
<dbReference type="eggNOG" id="ENOG5031Y9V">
    <property type="taxonomic scope" value="Bacteria"/>
</dbReference>
<dbReference type="EMBL" id="JGZI01000009">
    <property type="protein sequence ID" value="KFI82100.1"/>
    <property type="molecule type" value="Genomic_DNA"/>
</dbReference>
<dbReference type="RefSeq" id="WP_033494988.1">
    <property type="nucleotide sequence ID" value="NZ_BAABVZ010000005.1"/>
</dbReference>
<dbReference type="AlphaFoldDB" id="A0A087CFQ0"/>
<feature type="transmembrane region" description="Helical" evidence="1">
    <location>
        <begin position="6"/>
        <end position="28"/>
    </location>
</feature>
<evidence type="ECO:0000256" key="1">
    <source>
        <dbReference type="SAM" id="Phobius"/>
    </source>
</evidence>
<evidence type="ECO:0000313" key="3">
    <source>
        <dbReference type="Proteomes" id="UP000029050"/>
    </source>
</evidence>
<name>A0A087CFQ0_9BIFI</name>
<proteinExistence type="predicted"/>
<gene>
    <name evidence="2" type="ORF">BPSY_0948</name>
</gene>
<dbReference type="STRING" id="218140.BPSY_0948"/>
<accession>A0A087CFQ0</accession>
<keyword evidence="3" id="KW-1185">Reference proteome</keyword>
<dbReference type="GeneID" id="98300154"/>